<dbReference type="Pfam" id="PF21046">
    <property type="entry name" value="Rad26-like_C"/>
    <property type="match status" value="1"/>
</dbReference>
<dbReference type="Proteomes" id="UP000800097">
    <property type="component" value="Unassembled WGS sequence"/>
</dbReference>
<dbReference type="GeneID" id="54549426"/>
<dbReference type="EMBL" id="ML986486">
    <property type="protein sequence ID" value="KAF2279187.1"/>
    <property type="molecule type" value="Genomic_DNA"/>
</dbReference>
<organism evidence="6 7">
    <name type="scientific">Westerdykella ornata</name>
    <dbReference type="NCBI Taxonomy" id="318751"/>
    <lineage>
        <taxon>Eukaryota</taxon>
        <taxon>Fungi</taxon>
        <taxon>Dikarya</taxon>
        <taxon>Ascomycota</taxon>
        <taxon>Pezizomycotina</taxon>
        <taxon>Dothideomycetes</taxon>
        <taxon>Pleosporomycetidae</taxon>
        <taxon>Pleosporales</taxon>
        <taxon>Sporormiaceae</taxon>
        <taxon>Westerdykella</taxon>
    </lineage>
</organism>
<evidence type="ECO:0000256" key="2">
    <source>
        <dbReference type="SAM" id="MobiDB-lite"/>
    </source>
</evidence>
<feature type="region of interest" description="Disordered" evidence="2">
    <location>
        <begin position="94"/>
        <end position="114"/>
    </location>
</feature>
<dbReference type="Pfam" id="PF21048">
    <property type="entry name" value="Rad26-like_N"/>
    <property type="match status" value="1"/>
</dbReference>
<feature type="coiled-coil region" evidence="1">
    <location>
        <begin position="127"/>
        <end position="154"/>
    </location>
</feature>
<evidence type="ECO:0008006" key="8">
    <source>
        <dbReference type="Google" id="ProtNLM"/>
    </source>
</evidence>
<evidence type="ECO:0000313" key="6">
    <source>
        <dbReference type="EMBL" id="KAF2279187.1"/>
    </source>
</evidence>
<reference evidence="6" key="1">
    <citation type="journal article" date="2020" name="Stud. Mycol.">
        <title>101 Dothideomycetes genomes: a test case for predicting lifestyles and emergence of pathogens.</title>
        <authorList>
            <person name="Haridas S."/>
            <person name="Albert R."/>
            <person name="Binder M."/>
            <person name="Bloem J."/>
            <person name="Labutti K."/>
            <person name="Salamov A."/>
            <person name="Andreopoulos B."/>
            <person name="Baker S."/>
            <person name="Barry K."/>
            <person name="Bills G."/>
            <person name="Bluhm B."/>
            <person name="Cannon C."/>
            <person name="Castanera R."/>
            <person name="Culley D."/>
            <person name="Daum C."/>
            <person name="Ezra D."/>
            <person name="Gonzalez J."/>
            <person name="Henrissat B."/>
            <person name="Kuo A."/>
            <person name="Liang C."/>
            <person name="Lipzen A."/>
            <person name="Lutzoni F."/>
            <person name="Magnuson J."/>
            <person name="Mondo S."/>
            <person name="Nolan M."/>
            <person name="Ohm R."/>
            <person name="Pangilinan J."/>
            <person name="Park H.-J."/>
            <person name="Ramirez L."/>
            <person name="Alfaro M."/>
            <person name="Sun H."/>
            <person name="Tritt A."/>
            <person name="Yoshinaga Y."/>
            <person name="Zwiers L.-H."/>
            <person name="Turgeon B."/>
            <person name="Goodwin S."/>
            <person name="Spatafora J."/>
            <person name="Crous P."/>
            <person name="Grigoriev I."/>
        </authorList>
    </citation>
    <scope>NUCLEOTIDE SEQUENCE</scope>
    <source>
        <strain evidence="6">CBS 379.55</strain>
    </source>
</reference>
<dbReference type="OrthoDB" id="5245063at2759"/>
<dbReference type="InterPro" id="IPR022093">
    <property type="entry name" value="Rad26-like_helical"/>
</dbReference>
<sequence length="754" mass="84252">MDLDARFFDDDDLDFLDDALDTLPAHTLQQLETSAIRATQQQQPHRAPESDYGLGPDEDDGNDGEVLGEVVNLNDLAVPGPPAWMTLDAHEPNPPSGIGSQHTGEGCAINRDSSIGDDLSRRAQIDPNQLLLRIKKLEQEKARLTKEVHSEKSKLLLKSGETETARRRLDAATREHERRVSSLQQSHNEAIANLRAELDKMRQEREQARTNTMFLEHDLALEADKAKRLRRGAREGMPLRPRQPVVAGPYASPKRLQRSLPLRDGFDDEDMITMSPTRNREKSKPSTPKQATKRKRANADQSPVPPLQLSEQQDKTEELVPAAWEPDRFLLDTLRQGDRRYELLRLLLNRRASGGRDVRILEALTQYALPSETEIPLSSRLLNGLSACSAEQNPQDFPLRLCHLFIALWDQCLQERYYAPIYLLSDAVYLILAHEPCSTAIALAERVVPTILASVDLVAFPIARACMKYMPATDLYSPAQRKVSDEIDVVGCLDLLQVIAASCKTSVTATAQLWQCIPIDFPLHLLRKAQALPCISRMLLILSTSNLPDSIGPRVLNNFGPEQQEKREADLIDRLTKLLADDLEPIPDPSISNLSPSQNVKYPASEVLELRLQILHLLTAFSISEYGCSRLANLRYCIGRLIKFLDEQIAKLYMEAPFPAQELVAASINTTMRLIHHLWTSAPGFDIKAKLNVISGGHHRYLVALTRLAFSERLVLEHGIEKDVVDASYAILDAGLTPEEGEGLLQVFSSASTL</sequence>
<dbReference type="Pfam" id="PF12331">
    <property type="entry name" value="Rad26-like_helical_rpts"/>
    <property type="match status" value="1"/>
</dbReference>
<feature type="region of interest" description="Disordered" evidence="2">
    <location>
        <begin position="36"/>
        <end position="64"/>
    </location>
</feature>
<evidence type="ECO:0000259" key="5">
    <source>
        <dbReference type="Pfam" id="PF21048"/>
    </source>
</evidence>
<dbReference type="InterPro" id="IPR048379">
    <property type="entry name" value="Rad26-like_C"/>
</dbReference>
<evidence type="ECO:0000313" key="7">
    <source>
        <dbReference type="Proteomes" id="UP000800097"/>
    </source>
</evidence>
<evidence type="ECO:0000259" key="3">
    <source>
        <dbReference type="Pfam" id="PF12331"/>
    </source>
</evidence>
<name>A0A6A6JS16_WESOR</name>
<feature type="domain" description="Rad26-like helical repeats" evidence="3">
    <location>
        <begin position="451"/>
        <end position="678"/>
    </location>
</feature>
<feature type="domain" description="Rad26-like N-terminal" evidence="5">
    <location>
        <begin position="343"/>
        <end position="389"/>
    </location>
</feature>
<feature type="region of interest" description="Disordered" evidence="2">
    <location>
        <begin position="232"/>
        <end position="316"/>
    </location>
</feature>
<dbReference type="AlphaFoldDB" id="A0A6A6JS16"/>
<keyword evidence="7" id="KW-1185">Reference proteome</keyword>
<proteinExistence type="predicted"/>
<feature type="coiled-coil region" evidence="1">
    <location>
        <begin position="184"/>
        <end position="218"/>
    </location>
</feature>
<dbReference type="RefSeq" id="XP_033656726.1">
    <property type="nucleotide sequence ID" value="XM_033796251.1"/>
</dbReference>
<accession>A0A6A6JS16</accession>
<evidence type="ECO:0000256" key="1">
    <source>
        <dbReference type="SAM" id="Coils"/>
    </source>
</evidence>
<feature type="domain" description="Rad26-like C-terminal" evidence="4">
    <location>
        <begin position="685"/>
        <end position="748"/>
    </location>
</feature>
<keyword evidence="1" id="KW-0175">Coiled coil</keyword>
<gene>
    <name evidence="6" type="ORF">EI97DRAFT_391823</name>
</gene>
<protein>
    <recommendedName>
        <fullName evidence="8">DNA repair protein Rad26</fullName>
    </recommendedName>
</protein>
<evidence type="ECO:0000259" key="4">
    <source>
        <dbReference type="Pfam" id="PF21046"/>
    </source>
</evidence>
<dbReference type="InterPro" id="IPR048380">
    <property type="entry name" value="Rad26-like_N"/>
</dbReference>